<comment type="caution">
    <text evidence="2">The sequence shown here is derived from an EMBL/GenBank/DDBJ whole genome shotgun (WGS) entry which is preliminary data.</text>
</comment>
<reference evidence="2 3" key="1">
    <citation type="submission" date="2020-07" db="EMBL/GenBank/DDBJ databases">
        <title>Characterization and genome sequencing of isolate MD1, a novel member within the family Lachnospiraceae.</title>
        <authorList>
            <person name="Rettenmaier R."/>
            <person name="Di Bello L."/>
            <person name="Zinser C."/>
            <person name="Scheitz K."/>
            <person name="Liebl W."/>
            <person name="Zverlov V."/>
        </authorList>
    </citation>
    <scope>NUCLEOTIDE SEQUENCE [LARGE SCALE GENOMIC DNA]</scope>
    <source>
        <strain evidence="2 3">MD1</strain>
    </source>
</reference>
<dbReference type="SMART" id="SM00471">
    <property type="entry name" value="HDc"/>
    <property type="match status" value="1"/>
</dbReference>
<dbReference type="Gene3D" id="3.40.50.2300">
    <property type="match status" value="1"/>
</dbReference>
<dbReference type="Pfam" id="PF13487">
    <property type="entry name" value="HD_5"/>
    <property type="match status" value="1"/>
</dbReference>
<dbReference type="InterPro" id="IPR052020">
    <property type="entry name" value="Cyclic_di-GMP/3'3'-cGAMP_PDE"/>
</dbReference>
<evidence type="ECO:0000313" key="2">
    <source>
        <dbReference type="EMBL" id="MBB2184634.1"/>
    </source>
</evidence>
<dbReference type="SUPFAM" id="SSF52172">
    <property type="entry name" value="CheY-like"/>
    <property type="match status" value="1"/>
</dbReference>
<dbReference type="InterPro" id="IPR037522">
    <property type="entry name" value="HD_GYP_dom"/>
</dbReference>
<dbReference type="Proteomes" id="UP000574276">
    <property type="component" value="Unassembled WGS sequence"/>
</dbReference>
<evidence type="ECO:0000259" key="1">
    <source>
        <dbReference type="PROSITE" id="PS51832"/>
    </source>
</evidence>
<dbReference type="Gene3D" id="1.10.3210.10">
    <property type="entry name" value="Hypothetical protein af1432"/>
    <property type="match status" value="1"/>
</dbReference>
<accession>A0A839K433</accession>
<dbReference type="PANTHER" id="PTHR45228">
    <property type="entry name" value="CYCLIC DI-GMP PHOSPHODIESTERASE TM_0186-RELATED"/>
    <property type="match status" value="1"/>
</dbReference>
<dbReference type="InterPro" id="IPR003607">
    <property type="entry name" value="HD/PDEase_dom"/>
</dbReference>
<dbReference type="PROSITE" id="PS51832">
    <property type="entry name" value="HD_GYP"/>
    <property type="match status" value="1"/>
</dbReference>
<organism evidence="2 3">
    <name type="scientific">Variimorphobacter saccharofermentans</name>
    <dbReference type="NCBI Taxonomy" id="2755051"/>
    <lineage>
        <taxon>Bacteria</taxon>
        <taxon>Bacillati</taxon>
        <taxon>Bacillota</taxon>
        <taxon>Clostridia</taxon>
        <taxon>Lachnospirales</taxon>
        <taxon>Lachnospiraceae</taxon>
        <taxon>Variimorphobacter</taxon>
    </lineage>
</organism>
<dbReference type="SUPFAM" id="SSF109604">
    <property type="entry name" value="HD-domain/PDEase-like"/>
    <property type="match status" value="1"/>
</dbReference>
<dbReference type="RefSeq" id="WP_228354195.1">
    <property type="nucleotide sequence ID" value="NZ_JACEGA010000001.1"/>
</dbReference>
<dbReference type="CDD" id="cd00077">
    <property type="entry name" value="HDc"/>
    <property type="match status" value="1"/>
</dbReference>
<gene>
    <name evidence="2" type="ORF">H0486_17325</name>
</gene>
<proteinExistence type="predicted"/>
<sequence length="366" mass="41985">MKHVLIAGDDTSIHSAAMQAFQGRYHVTSLPVDMELTLDLIQDQIDMVLYTVTDVSSDCSKVYQVIEEQSRRKRIPFIFLVRESSSELEHEALRRGVGDIIPMHTTTELLIHRVNACLELYSLRNDRSYVEKYLDAVSISFAELVECRDMMTGGHLKNTTHYFKLLLEEALQGDYYKEVIQMEDRNDLLRSAALHDIGKIGITDDILRKATSLNDNEYEYMKQHTTLGKLAFEKIIRETGGARWLYLAKDIAYCHHERWDGSGYPNGLKGNEIPIYARIMAIADVYDAITSRRSYKDAYSHQEAKAIILEGKGSLFDPDLVDIFEAAQERFEEVLSKKQDSDTIEGDFLCHIQHYTESFDPTISMM</sequence>
<feature type="domain" description="HD-GYP" evidence="1">
    <location>
        <begin position="130"/>
        <end position="340"/>
    </location>
</feature>
<keyword evidence="3" id="KW-1185">Reference proteome</keyword>
<evidence type="ECO:0000313" key="3">
    <source>
        <dbReference type="Proteomes" id="UP000574276"/>
    </source>
</evidence>
<protein>
    <submittedName>
        <fullName evidence="2">HD domain-containing protein</fullName>
    </submittedName>
</protein>
<name>A0A839K433_9FIRM</name>
<dbReference type="EMBL" id="JACEGA010000001">
    <property type="protein sequence ID" value="MBB2184634.1"/>
    <property type="molecule type" value="Genomic_DNA"/>
</dbReference>
<dbReference type="AlphaFoldDB" id="A0A839K433"/>
<dbReference type="PANTHER" id="PTHR45228:SF5">
    <property type="entry name" value="CYCLIC DI-GMP PHOSPHODIESTERASE VC_1348-RELATED"/>
    <property type="match status" value="1"/>
</dbReference>
<dbReference type="InterPro" id="IPR011006">
    <property type="entry name" value="CheY-like_superfamily"/>
</dbReference>